<dbReference type="EMBL" id="BQNB010016539">
    <property type="protein sequence ID" value="GJT52907.1"/>
    <property type="molecule type" value="Genomic_DNA"/>
</dbReference>
<dbReference type="PANTHER" id="PTHR21597:SF0">
    <property type="entry name" value="THO COMPLEX SUBUNIT 2"/>
    <property type="match status" value="1"/>
</dbReference>
<feature type="domain" description="THO complex subunit 2 N-terminal" evidence="2">
    <location>
        <begin position="258"/>
        <end position="347"/>
    </location>
</feature>
<dbReference type="Pfam" id="PF07059">
    <property type="entry name" value="EDR2_C"/>
    <property type="match status" value="1"/>
</dbReference>
<feature type="domain" description="Protein ENHANCED DISEASE RESISTANCE 2 C-terminal" evidence="1">
    <location>
        <begin position="552"/>
        <end position="590"/>
    </location>
</feature>
<sequence length="639" mass="72042">MSTGSLCTSSYLEALKLLNYNAKLSDFGLTKDGQLMVKAMYLHALWVTMAMQLFVLFKGKLLDEYEILEAMEVPLFIFSTLVDSIGGFSPNNKIRAGGFGPVYKIIEHLCSNLQVAHADMQILMLACKQLQQVSKELDTPDLLYIYVNNFLSRRASSNIDACLSKQLQQVSKELDTPDLLYIYVNNFLSRRASSRFLPRKFSILPGAISRLIEKTISSSYQLVRQPQVQAKGGDSDFMKMESNTSNRSFIDLPKEIFEMLTSVGPYLHRNTLLLVEVGLDGRLHLKEARLNIEEARGTCLLLLLQLIPANPAVGQDIWAVLSLLPYEARYRLYGEWEKDNECNPTVLSAKQMAKDIDERRWPYDSFDHVLEKKLCARIRRNVSCYGRFMPHMFDRFKVIHCLVMLCDVSAVYYFFCLLQPDLLSKWNIYVSASRSQSLSSVSNSLRRPSEVKQSSIDGESTVYDDGSHNLGILQNNCIPCFTSVTSTDVNNNKSQCSSPPSAKKKVTSLLSFKWRENSSNRSIFSPKAVLRRPTSGSQVPCCPIDKKMSDWWSPLEPSTFKVRGHNYLRDKKKENASNHAAFDPIGVTYLKFCPPFFHCEQLGSGVLGPRTGKPGDSVEMLIKSPRSGQKVPISGAGYS</sequence>
<comment type="caution">
    <text evidence="3">The sequence shown here is derived from an EMBL/GenBank/DDBJ whole genome shotgun (WGS) entry which is preliminary data.</text>
</comment>
<dbReference type="Proteomes" id="UP001151760">
    <property type="component" value="Unassembled WGS sequence"/>
</dbReference>
<accession>A0ABQ5EPU4</accession>
<evidence type="ECO:0000313" key="4">
    <source>
        <dbReference type="Proteomes" id="UP001151760"/>
    </source>
</evidence>
<evidence type="ECO:0000259" key="2">
    <source>
        <dbReference type="Pfam" id="PF16134"/>
    </source>
</evidence>
<reference evidence="3" key="2">
    <citation type="submission" date="2022-01" db="EMBL/GenBank/DDBJ databases">
        <authorList>
            <person name="Yamashiro T."/>
            <person name="Shiraishi A."/>
            <person name="Satake H."/>
            <person name="Nakayama K."/>
        </authorList>
    </citation>
    <scope>NUCLEOTIDE SEQUENCE</scope>
</reference>
<evidence type="ECO:0000259" key="1">
    <source>
        <dbReference type="Pfam" id="PF07059"/>
    </source>
</evidence>
<organism evidence="3 4">
    <name type="scientific">Tanacetum coccineum</name>
    <dbReference type="NCBI Taxonomy" id="301880"/>
    <lineage>
        <taxon>Eukaryota</taxon>
        <taxon>Viridiplantae</taxon>
        <taxon>Streptophyta</taxon>
        <taxon>Embryophyta</taxon>
        <taxon>Tracheophyta</taxon>
        <taxon>Spermatophyta</taxon>
        <taxon>Magnoliopsida</taxon>
        <taxon>eudicotyledons</taxon>
        <taxon>Gunneridae</taxon>
        <taxon>Pentapetalae</taxon>
        <taxon>asterids</taxon>
        <taxon>campanulids</taxon>
        <taxon>Asterales</taxon>
        <taxon>Asteraceae</taxon>
        <taxon>Asteroideae</taxon>
        <taxon>Anthemideae</taxon>
        <taxon>Anthemidinae</taxon>
        <taxon>Tanacetum</taxon>
    </lineage>
</organism>
<gene>
    <name evidence="3" type="ORF">Tco_0987961</name>
</gene>
<evidence type="ECO:0000313" key="3">
    <source>
        <dbReference type="EMBL" id="GJT52907.1"/>
    </source>
</evidence>
<dbReference type="InterPro" id="IPR040007">
    <property type="entry name" value="Tho2"/>
</dbReference>
<reference evidence="3" key="1">
    <citation type="journal article" date="2022" name="Int. J. Mol. Sci.">
        <title>Draft Genome of Tanacetum Coccineum: Genomic Comparison of Closely Related Tanacetum-Family Plants.</title>
        <authorList>
            <person name="Yamashiro T."/>
            <person name="Shiraishi A."/>
            <person name="Nakayama K."/>
            <person name="Satake H."/>
        </authorList>
    </citation>
    <scope>NUCLEOTIDE SEQUENCE</scope>
</reference>
<dbReference type="Pfam" id="PF16134">
    <property type="entry name" value="THOC2_N"/>
    <property type="match status" value="1"/>
</dbReference>
<dbReference type="PANTHER" id="PTHR21597">
    <property type="entry name" value="THO2 PROTEIN"/>
    <property type="match status" value="1"/>
</dbReference>
<proteinExistence type="predicted"/>
<keyword evidence="4" id="KW-1185">Reference proteome</keyword>
<dbReference type="InterPro" id="IPR032302">
    <property type="entry name" value="THOC2_N"/>
</dbReference>
<dbReference type="InterPro" id="IPR009769">
    <property type="entry name" value="EDR2_C"/>
</dbReference>
<name>A0ABQ5EPU4_9ASTR</name>
<protein>
    <submittedName>
        <fullName evidence="3">THO complex subunit 2 isoform X1</fullName>
    </submittedName>
</protein>